<organism evidence="1 2">
    <name type="scientific">Halalkalibacter krulwichiae</name>
    <dbReference type="NCBI Taxonomy" id="199441"/>
    <lineage>
        <taxon>Bacteria</taxon>
        <taxon>Bacillati</taxon>
        <taxon>Bacillota</taxon>
        <taxon>Bacilli</taxon>
        <taxon>Bacillales</taxon>
        <taxon>Bacillaceae</taxon>
        <taxon>Halalkalibacter</taxon>
    </lineage>
</organism>
<dbReference type="Proteomes" id="UP000193006">
    <property type="component" value="Chromosome"/>
</dbReference>
<dbReference type="EMBL" id="CP020814">
    <property type="protein sequence ID" value="ARK31122.1"/>
    <property type="molecule type" value="Genomic_DNA"/>
</dbReference>
<evidence type="ECO:0000313" key="1">
    <source>
        <dbReference type="EMBL" id="ARK31122.1"/>
    </source>
</evidence>
<dbReference type="KEGG" id="bkw:BkAM31D_15405"/>
<evidence type="ECO:0000313" key="2">
    <source>
        <dbReference type="Proteomes" id="UP000193006"/>
    </source>
</evidence>
<sequence length="108" mass="12564">MNLELIWNTFLSILTNEHKSVTFERKTYSGMPFLYITANHSSITQQSIQDFLTKAAAKAMKGKQLSCDVTFVRFKENTFVYRIRFLVPQKKMFCCGNGCTDCVRFKKQ</sequence>
<proteinExistence type="predicted"/>
<accession>A0A1X9MKG8</accession>
<dbReference type="AlphaFoldDB" id="A0A1X9MKG8"/>
<reference evidence="1 2" key="1">
    <citation type="submission" date="2017-04" db="EMBL/GenBank/DDBJ databases">
        <title>Bacillus krulwichiae AM31D Genome sequencing and assembly.</title>
        <authorList>
            <person name="Krulwich T.A."/>
            <person name="Anastor L."/>
            <person name="Ehrlich R."/>
            <person name="Ehrlich G.D."/>
            <person name="Janto B."/>
        </authorList>
    </citation>
    <scope>NUCLEOTIDE SEQUENCE [LARGE SCALE GENOMIC DNA]</scope>
    <source>
        <strain evidence="1 2">AM31D</strain>
    </source>
</reference>
<name>A0A1X9MKG8_9BACI</name>
<gene>
    <name evidence="1" type="ORF">BkAM31D_15405</name>
</gene>
<protein>
    <submittedName>
        <fullName evidence="1">Uncharacterized protein</fullName>
    </submittedName>
</protein>
<keyword evidence="2" id="KW-1185">Reference proteome</keyword>